<keyword evidence="4" id="KW-0812">Transmembrane</keyword>
<dbReference type="Pfam" id="PF07495">
    <property type="entry name" value="Y_Y_Y"/>
    <property type="match status" value="1"/>
</dbReference>
<keyword evidence="5" id="KW-0732">Signal</keyword>
<dbReference type="InterPro" id="IPR011123">
    <property type="entry name" value="Y_Y_Y"/>
</dbReference>
<dbReference type="Gene3D" id="1.10.287.130">
    <property type="match status" value="1"/>
</dbReference>
<dbReference type="RefSeq" id="WP_170163800.1">
    <property type="nucleotide sequence ID" value="NZ_REFR01000012.1"/>
</dbReference>
<dbReference type="EMBL" id="REFR01000012">
    <property type="protein sequence ID" value="RMB04810.1"/>
    <property type="molecule type" value="Genomic_DNA"/>
</dbReference>
<dbReference type="SUPFAM" id="SSF55874">
    <property type="entry name" value="ATPase domain of HSP90 chaperone/DNA topoisomerase II/histidine kinase"/>
    <property type="match status" value="1"/>
</dbReference>
<sequence>MAYSLLTAVFTAVLGMAAAHPLHAIETASIPNEPGREGASGAGTLVLPDIRFQHFGAEQGLTSPIISQADRDANGFLWLATYQGLFRFDGYRFRQFIHDPGNPNSLSGNRLRSVHVDSRGRVWAGTESSGVSMYDPQTGLYRRFGDDPRNADTYLNGQVLDLHEVPGGGLMFAVYGHGIVHLSADLETETHYRFDPEKPDGLASNLCVDIQIGPQDGVWVGCMNGGIQRWVQGTDRFERISQIAGFETDLPLARAAVMNFDRAGRMWIGTDGIGLLLWDRDKNTLDHIRPDQPPYNLRANFVTSVFEDMAGRVWVSYRDAGIDLIDPHRQTSRHLGHDPGNLQSLSLDGVFGTFQDDEGLIWVPTFGGGLNLHVPANDLVRSYTSRAGNPSVLSSYDFMRILAQLDDGRLLIAARDKMPALFRVVNGNFILDRELDLTPGKDGAVWILTAMKARDGRIWLPTIGGGVFVFDPKTGDLSKFEGADGGGSPAIMEESNGLIWIGDFVRGVLLLDPETGGVEEFASRYPNVDLTNILPITKFHEMPNGDVWIGSRQGLYRLSADRQSLVRIGTGTGGQDRLVRGTVGTLRDTTGRLWIVGDQIAYTDDPLAENPAFVFPFDGAVFDSTSARSIVADGRGRIWIATDRHLIAHDPATETTRLFNAGWGIPTGVPDYGGLAGNDGQIYFTVPRTLFSVSEDLFEEPLRLSPPVLTHVTVDDRPLYGLSSAAPSDIVVAPGERGFSVEFAAIDMAGANTLRYAYKLEGYDEDWTESDITRRFASYAGLPSGSYRLLIRASDRAGVFNGADISVPVIVQPAFYQRLWFLLLMVIVVCLALYGLYRWRTALLRQRQASLESEVADRTAKIDQQRQLLEHQNKEMQDTMSALWQTQDKLVQSEKLAALGGLVAGIAHEVNTPVGLVVSGASQLQGEIHHLRKLFETNQVKRADFERFLGLGEELSLLTMNNAERAADLIKSFKRVSADQTSQQRTTIDLTTYIKDVLTSLKPMVRKTPHQVVMDGPEGISLTTNPGALGQVITNLVTNALTHAFPDNRPGTVRVTVADRGDTVHLTVADNGRGIPAETRARIFEPFFTTRRGEGSTGLGLHIVHNFVVGALKGTIEVADVDTGGTLFDISLPKTVGKDTGKDPAGQTS</sequence>
<evidence type="ECO:0000313" key="8">
    <source>
        <dbReference type="Proteomes" id="UP000271227"/>
    </source>
</evidence>
<feature type="transmembrane region" description="Helical" evidence="4">
    <location>
        <begin position="819"/>
        <end position="837"/>
    </location>
</feature>
<dbReference type="InParanoid" id="A0A3M0C8X1"/>
<organism evidence="7 8">
    <name type="scientific">Eilatimonas milleporae</name>
    <dbReference type="NCBI Taxonomy" id="911205"/>
    <lineage>
        <taxon>Bacteria</taxon>
        <taxon>Pseudomonadati</taxon>
        <taxon>Pseudomonadota</taxon>
        <taxon>Alphaproteobacteria</taxon>
        <taxon>Kordiimonadales</taxon>
        <taxon>Kordiimonadaceae</taxon>
        <taxon>Eilatimonas</taxon>
    </lineage>
</organism>
<dbReference type="InterPro" id="IPR005467">
    <property type="entry name" value="His_kinase_dom"/>
</dbReference>
<dbReference type="InterPro" id="IPR015943">
    <property type="entry name" value="WD40/YVTN_repeat-like_dom_sf"/>
</dbReference>
<name>A0A3M0C8X1_9PROT</name>
<keyword evidence="4" id="KW-1133">Transmembrane helix</keyword>
<feature type="chain" id="PRO_5018111918" description="histidine kinase" evidence="5">
    <location>
        <begin position="25"/>
        <end position="1149"/>
    </location>
</feature>
<evidence type="ECO:0000256" key="2">
    <source>
        <dbReference type="ARBA" id="ARBA00012438"/>
    </source>
</evidence>
<dbReference type="SUPFAM" id="SSF63829">
    <property type="entry name" value="Calcium-dependent phosphotriesterase"/>
    <property type="match status" value="2"/>
</dbReference>
<protein>
    <recommendedName>
        <fullName evidence="2">histidine kinase</fullName>
        <ecNumber evidence="2">2.7.13.3</ecNumber>
    </recommendedName>
</protein>
<feature type="domain" description="Histidine kinase" evidence="6">
    <location>
        <begin position="905"/>
        <end position="1136"/>
    </location>
</feature>
<dbReference type="GO" id="GO:0000155">
    <property type="term" value="F:phosphorelay sensor kinase activity"/>
    <property type="evidence" value="ECO:0007669"/>
    <property type="project" value="TreeGrafter"/>
</dbReference>
<keyword evidence="8" id="KW-1185">Reference proteome</keyword>
<keyword evidence="3" id="KW-0597">Phosphoprotein</keyword>
<dbReference type="EC" id="2.7.13.3" evidence="2"/>
<comment type="catalytic activity">
    <reaction evidence="1">
        <text>ATP + protein L-histidine = ADP + protein N-phospho-L-histidine.</text>
        <dbReference type="EC" id="2.7.13.3"/>
    </reaction>
</comment>
<feature type="signal peptide" evidence="5">
    <location>
        <begin position="1"/>
        <end position="24"/>
    </location>
</feature>
<comment type="caution">
    <text evidence="7">The sequence shown here is derived from an EMBL/GenBank/DDBJ whole genome shotgun (WGS) entry which is preliminary data.</text>
</comment>
<keyword evidence="4" id="KW-0472">Membrane</keyword>
<dbReference type="InterPro" id="IPR036890">
    <property type="entry name" value="HATPase_C_sf"/>
</dbReference>
<dbReference type="PRINTS" id="PR00344">
    <property type="entry name" value="BCTRLSENSOR"/>
</dbReference>
<gene>
    <name evidence="7" type="ORF">BXY39_2376</name>
</gene>
<evidence type="ECO:0000256" key="4">
    <source>
        <dbReference type="SAM" id="Phobius"/>
    </source>
</evidence>
<dbReference type="PROSITE" id="PS50109">
    <property type="entry name" value="HIS_KIN"/>
    <property type="match status" value="1"/>
</dbReference>
<dbReference type="PANTHER" id="PTHR43547:SF2">
    <property type="entry name" value="HYBRID SIGNAL TRANSDUCTION HISTIDINE KINASE C"/>
    <property type="match status" value="1"/>
</dbReference>
<dbReference type="InterPro" id="IPR003594">
    <property type="entry name" value="HATPase_dom"/>
</dbReference>
<evidence type="ECO:0000313" key="7">
    <source>
        <dbReference type="EMBL" id="RMB04810.1"/>
    </source>
</evidence>
<dbReference type="InterPro" id="IPR004358">
    <property type="entry name" value="Sig_transdc_His_kin-like_C"/>
</dbReference>
<dbReference type="CDD" id="cd00075">
    <property type="entry name" value="HATPase"/>
    <property type="match status" value="1"/>
</dbReference>
<proteinExistence type="predicted"/>
<evidence type="ECO:0000259" key="6">
    <source>
        <dbReference type="PROSITE" id="PS50109"/>
    </source>
</evidence>
<evidence type="ECO:0000256" key="3">
    <source>
        <dbReference type="ARBA" id="ARBA00022553"/>
    </source>
</evidence>
<dbReference type="Gene3D" id="2.60.40.10">
    <property type="entry name" value="Immunoglobulins"/>
    <property type="match status" value="1"/>
</dbReference>
<evidence type="ECO:0000256" key="1">
    <source>
        <dbReference type="ARBA" id="ARBA00000085"/>
    </source>
</evidence>
<accession>A0A3M0C8X1</accession>
<evidence type="ECO:0000256" key="5">
    <source>
        <dbReference type="SAM" id="SignalP"/>
    </source>
</evidence>
<dbReference type="Pfam" id="PF02518">
    <property type="entry name" value="HATPase_c"/>
    <property type="match status" value="1"/>
</dbReference>
<reference evidence="7 8" key="1">
    <citation type="submission" date="2018-10" db="EMBL/GenBank/DDBJ databases">
        <title>Genomic Encyclopedia of Archaeal and Bacterial Type Strains, Phase II (KMG-II): from individual species to whole genera.</title>
        <authorList>
            <person name="Goeker M."/>
        </authorList>
    </citation>
    <scope>NUCLEOTIDE SEQUENCE [LARGE SCALE GENOMIC DNA]</scope>
    <source>
        <strain evidence="7 8">DSM 25217</strain>
    </source>
</reference>
<dbReference type="SMART" id="SM00387">
    <property type="entry name" value="HATPase_c"/>
    <property type="match status" value="1"/>
</dbReference>
<dbReference type="AlphaFoldDB" id="A0A3M0C8X1"/>
<dbReference type="PANTHER" id="PTHR43547">
    <property type="entry name" value="TWO-COMPONENT HISTIDINE KINASE"/>
    <property type="match status" value="1"/>
</dbReference>
<dbReference type="InterPro" id="IPR013783">
    <property type="entry name" value="Ig-like_fold"/>
</dbReference>
<dbReference type="Proteomes" id="UP000271227">
    <property type="component" value="Unassembled WGS sequence"/>
</dbReference>
<dbReference type="Gene3D" id="2.130.10.10">
    <property type="entry name" value="YVTN repeat-like/Quinoprotein amine dehydrogenase"/>
    <property type="match status" value="2"/>
</dbReference>
<dbReference type="Gene3D" id="3.30.565.10">
    <property type="entry name" value="Histidine kinase-like ATPase, C-terminal domain"/>
    <property type="match status" value="1"/>
</dbReference>